<keyword evidence="3" id="KW-1185">Reference proteome</keyword>
<dbReference type="InterPro" id="IPR029068">
    <property type="entry name" value="Glyas_Bleomycin-R_OHBP_Dase"/>
</dbReference>
<dbReference type="AlphaFoldDB" id="L8JJH7"/>
<dbReference type="EMBL" id="AMZN01000087">
    <property type="protein sequence ID" value="ELR68955.1"/>
    <property type="molecule type" value="Genomic_DNA"/>
</dbReference>
<dbReference type="Gene3D" id="3.30.720.120">
    <property type="match status" value="1"/>
</dbReference>
<dbReference type="InterPro" id="IPR004360">
    <property type="entry name" value="Glyas_Fos-R_dOase_dom"/>
</dbReference>
<dbReference type="PROSITE" id="PS51819">
    <property type="entry name" value="VOC"/>
    <property type="match status" value="1"/>
</dbReference>
<dbReference type="eggNOG" id="COG2764">
    <property type="taxonomic scope" value="Bacteria"/>
</dbReference>
<protein>
    <submittedName>
        <fullName evidence="2">Glyoxalase family protein</fullName>
    </submittedName>
</protein>
<evidence type="ECO:0000313" key="2">
    <source>
        <dbReference type="EMBL" id="ELR68955.1"/>
    </source>
</evidence>
<dbReference type="PANTHER" id="PTHR34109">
    <property type="entry name" value="BNAUNNG04460D PROTEIN-RELATED"/>
    <property type="match status" value="1"/>
</dbReference>
<dbReference type="RefSeq" id="WP_009582756.1">
    <property type="nucleotide sequence ID" value="NZ_AMZN01000087.1"/>
</dbReference>
<dbReference type="Proteomes" id="UP000011135">
    <property type="component" value="Unassembled WGS sequence"/>
</dbReference>
<dbReference type="PANTHER" id="PTHR34109:SF1">
    <property type="entry name" value="VOC DOMAIN-CONTAINING PROTEIN"/>
    <property type="match status" value="1"/>
</dbReference>
<sequence>MKIPDKYLPIMPYLILRDAEKFARFMKEVFGATEQMIVPAERGIMHGELRIGNAVVMFADSGEEFKPSPSGMFIFVDDVDDVYQKALQNGATSLQPLEKRDYGYGGGFEDPFGNQWWVNEGS</sequence>
<accession>L8JJH7</accession>
<reference evidence="2 3" key="1">
    <citation type="submission" date="2012-12" db="EMBL/GenBank/DDBJ databases">
        <title>Genome assembly of Fulvivirga imtechensis AK7.</title>
        <authorList>
            <person name="Nupur N."/>
            <person name="Khatri I."/>
            <person name="Kumar R."/>
            <person name="Subramanian S."/>
            <person name="Pinnaka A."/>
        </authorList>
    </citation>
    <scope>NUCLEOTIDE SEQUENCE [LARGE SCALE GENOMIC DNA]</scope>
    <source>
        <strain evidence="2 3">AK7</strain>
    </source>
</reference>
<dbReference type="CDD" id="cd07246">
    <property type="entry name" value="VOC_like"/>
    <property type="match status" value="1"/>
</dbReference>
<gene>
    <name evidence="2" type="ORF">C900_05648</name>
</gene>
<dbReference type="Gene3D" id="3.30.720.110">
    <property type="match status" value="1"/>
</dbReference>
<dbReference type="Pfam" id="PF00903">
    <property type="entry name" value="Glyoxalase"/>
    <property type="match status" value="1"/>
</dbReference>
<evidence type="ECO:0000313" key="3">
    <source>
        <dbReference type="Proteomes" id="UP000011135"/>
    </source>
</evidence>
<dbReference type="PATRIC" id="fig|1237149.3.peg.5028"/>
<name>L8JJH7_9BACT</name>
<dbReference type="InterPro" id="IPR037523">
    <property type="entry name" value="VOC_core"/>
</dbReference>
<comment type="caution">
    <text evidence="2">The sequence shown here is derived from an EMBL/GenBank/DDBJ whole genome shotgun (WGS) entry which is preliminary data.</text>
</comment>
<dbReference type="OrthoDB" id="9795306at2"/>
<dbReference type="SUPFAM" id="SSF54593">
    <property type="entry name" value="Glyoxalase/Bleomycin resistance protein/Dihydroxybiphenyl dioxygenase"/>
    <property type="match status" value="1"/>
</dbReference>
<evidence type="ECO:0000259" key="1">
    <source>
        <dbReference type="PROSITE" id="PS51819"/>
    </source>
</evidence>
<organism evidence="2 3">
    <name type="scientific">Fulvivirga imtechensis AK7</name>
    <dbReference type="NCBI Taxonomy" id="1237149"/>
    <lineage>
        <taxon>Bacteria</taxon>
        <taxon>Pseudomonadati</taxon>
        <taxon>Bacteroidota</taxon>
        <taxon>Cytophagia</taxon>
        <taxon>Cytophagales</taxon>
        <taxon>Fulvivirgaceae</taxon>
        <taxon>Fulvivirga</taxon>
    </lineage>
</organism>
<proteinExistence type="predicted"/>
<feature type="domain" description="VOC" evidence="1">
    <location>
        <begin position="6"/>
        <end position="121"/>
    </location>
</feature>
<dbReference type="STRING" id="1237149.C900_05648"/>